<dbReference type="GO" id="GO:0003677">
    <property type="term" value="F:DNA binding"/>
    <property type="evidence" value="ECO:0007669"/>
    <property type="project" value="UniProtKB-KW"/>
</dbReference>
<dbReference type="PROSITE" id="PS50884">
    <property type="entry name" value="ZF_DOF_2"/>
    <property type="match status" value="1"/>
</dbReference>
<dbReference type="STRING" id="1764295.A0A5B8MHB0"/>
<dbReference type="InterPro" id="IPR003851">
    <property type="entry name" value="Znf_Dof"/>
</dbReference>
<dbReference type="PANTHER" id="PTHR31089:SF1">
    <property type="entry name" value="CYCLIC DOF FACTOR 3"/>
    <property type="match status" value="1"/>
</dbReference>
<protein>
    <recommendedName>
        <fullName evidence="8">Dof-type domain-containing protein</fullName>
    </recommendedName>
</protein>
<feature type="region of interest" description="Disordered" evidence="7">
    <location>
        <begin position="222"/>
        <end position="249"/>
    </location>
</feature>
<accession>A0A5B8MHB0</accession>
<evidence type="ECO:0000256" key="7">
    <source>
        <dbReference type="SAM" id="MobiDB-lite"/>
    </source>
</evidence>
<dbReference type="InterPro" id="IPR045174">
    <property type="entry name" value="Dof"/>
</dbReference>
<dbReference type="PANTHER" id="PTHR31089">
    <property type="entry name" value="CYCLIC DOF FACTOR 2"/>
    <property type="match status" value="1"/>
</dbReference>
<feature type="compositionally biased region" description="Basic and acidic residues" evidence="7">
    <location>
        <begin position="7"/>
        <end position="30"/>
    </location>
</feature>
<dbReference type="Proteomes" id="UP000316726">
    <property type="component" value="Chromosome 3"/>
</dbReference>
<evidence type="ECO:0000313" key="10">
    <source>
        <dbReference type="Proteomes" id="UP000316726"/>
    </source>
</evidence>
<sequence length="466" mass="49418">MNGNEGDEAKGAACDDLRGRRTTLEKRGRESSGVSSSTGECTSGESRAAHEDGQGNEAGSKENHPSMRTTKDPSSRQGGENGGDKPGQAFGGGTGSNGGKPKLPRPSGIVECPRCHSMDTKFCYYNNYNIKQPRYFCKSCQRYWTSGGTLRNVPVGAGRRKHKSSAKSEKNRGDAEGLVVNGSQGQQFSPFHDKNSMALTYAAVAALKPQSLVAPAATEMLDGKGGASPVAQDGAANRPRSRSRSKKKQFVLANHLDSKGLGAGGDPNGDNASNASAIQDQGQTLQAMMQWQAMMQAYGVPPAPSSGVQRPVPNFTSQAYQQLLSQNWAQVWQQAILQQQQQQQQQTVWNSNPAVQTLLGMKREGWQPVSGDGPAGGAATGQQAGGGAGQQAADGDGANLGGADQQASQQQATATAMGGVEAQIPWWYTQMVNNFAATQNPSAMMRSYNLQAQMQTDNHPQENHQE</sequence>
<gene>
    <name evidence="9" type="ORF">A3770_03p23410</name>
</gene>
<proteinExistence type="predicted"/>
<dbReference type="GO" id="GO:0046872">
    <property type="term" value="F:metal ion binding"/>
    <property type="evidence" value="ECO:0007669"/>
    <property type="project" value="UniProtKB-KW"/>
</dbReference>
<name>A0A5B8MHB0_9CHLO</name>
<feature type="compositionally biased region" description="Gly residues" evidence="7">
    <location>
        <begin position="373"/>
        <end position="389"/>
    </location>
</feature>
<feature type="region of interest" description="Disordered" evidence="7">
    <location>
        <begin position="1"/>
        <end position="105"/>
    </location>
</feature>
<keyword evidence="4" id="KW-0238">DNA-binding</keyword>
<dbReference type="OrthoDB" id="1927254at2759"/>
<dbReference type="AlphaFoldDB" id="A0A5B8MHB0"/>
<evidence type="ECO:0000256" key="6">
    <source>
        <dbReference type="ARBA" id="ARBA00023242"/>
    </source>
</evidence>
<evidence type="ECO:0000256" key="1">
    <source>
        <dbReference type="ARBA" id="ARBA00022723"/>
    </source>
</evidence>
<keyword evidence="1" id="KW-0479">Metal-binding</keyword>
<feature type="compositionally biased region" description="Low complexity" evidence="7">
    <location>
        <begin position="390"/>
        <end position="414"/>
    </location>
</feature>
<feature type="region of interest" description="Disordered" evidence="7">
    <location>
        <begin position="155"/>
        <end position="176"/>
    </location>
</feature>
<feature type="compositionally biased region" description="Low complexity" evidence="7">
    <location>
        <begin position="31"/>
        <end position="46"/>
    </location>
</feature>
<evidence type="ECO:0000256" key="2">
    <source>
        <dbReference type="ARBA" id="ARBA00022833"/>
    </source>
</evidence>
<evidence type="ECO:0000313" key="9">
    <source>
        <dbReference type="EMBL" id="QDZ19823.1"/>
    </source>
</evidence>
<keyword evidence="5" id="KW-0804">Transcription</keyword>
<reference evidence="9 10" key="1">
    <citation type="submission" date="2018-07" db="EMBL/GenBank/DDBJ databases">
        <title>The complete nuclear genome of the prasinophyte Chloropicon primus (CCMP1205).</title>
        <authorList>
            <person name="Pombert J.-F."/>
            <person name="Otis C."/>
            <person name="Turmel M."/>
            <person name="Lemieux C."/>
        </authorList>
    </citation>
    <scope>NUCLEOTIDE SEQUENCE [LARGE SCALE GENOMIC DNA]</scope>
    <source>
        <strain evidence="9 10">CCMP1205</strain>
    </source>
</reference>
<feature type="compositionally biased region" description="Basic residues" evidence="7">
    <location>
        <begin position="239"/>
        <end position="249"/>
    </location>
</feature>
<keyword evidence="2" id="KW-0862">Zinc</keyword>
<keyword evidence="3" id="KW-0805">Transcription regulation</keyword>
<dbReference type="GO" id="GO:0003700">
    <property type="term" value="F:DNA-binding transcription factor activity"/>
    <property type="evidence" value="ECO:0007669"/>
    <property type="project" value="InterPro"/>
</dbReference>
<dbReference type="PROSITE" id="PS01361">
    <property type="entry name" value="ZF_DOF_1"/>
    <property type="match status" value="1"/>
</dbReference>
<keyword evidence="10" id="KW-1185">Reference proteome</keyword>
<evidence type="ECO:0000256" key="4">
    <source>
        <dbReference type="ARBA" id="ARBA00023125"/>
    </source>
</evidence>
<dbReference type="EMBL" id="CP031036">
    <property type="protein sequence ID" value="QDZ19823.1"/>
    <property type="molecule type" value="Genomic_DNA"/>
</dbReference>
<feature type="domain" description="Dof-type" evidence="8">
    <location>
        <begin position="110"/>
        <end position="164"/>
    </location>
</feature>
<feature type="region of interest" description="Disordered" evidence="7">
    <location>
        <begin position="364"/>
        <end position="414"/>
    </location>
</feature>
<feature type="compositionally biased region" description="Basic and acidic residues" evidence="7">
    <location>
        <begin position="47"/>
        <end position="74"/>
    </location>
</feature>
<keyword evidence="6" id="KW-0539">Nucleus</keyword>
<evidence type="ECO:0000256" key="5">
    <source>
        <dbReference type="ARBA" id="ARBA00023163"/>
    </source>
</evidence>
<evidence type="ECO:0000259" key="8">
    <source>
        <dbReference type="PROSITE" id="PS50884"/>
    </source>
</evidence>
<evidence type="ECO:0000256" key="3">
    <source>
        <dbReference type="ARBA" id="ARBA00023015"/>
    </source>
</evidence>
<feature type="compositionally biased region" description="Gly residues" evidence="7">
    <location>
        <begin position="79"/>
        <end position="98"/>
    </location>
</feature>
<organism evidence="9 10">
    <name type="scientific">Chloropicon primus</name>
    <dbReference type="NCBI Taxonomy" id="1764295"/>
    <lineage>
        <taxon>Eukaryota</taxon>
        <taxon>Viridiplantae</taxon>
        <taxon>Chlorophyta</taxon>
        <taxon>Chloropicophyceae</taxon>
        <taxon>Chloropicales</taxon>
        <taxon>Chloropicaceae</taxon>
        <taxon>Chloropicon</taxon>
    </lineage>
</organism>
<feature type="compositionally biased region" description="Basic and acidic residues" evidence="7">
    <location>
        <begin position="166"/>
        <end position="175"/>
    </location>
</feature>
<dbReference type="Pfam" id="PF02701">
    <property type="entry name" value="Zn_ribbon_Dof"/>
    <property type="match status" value="1"/>
</dbReference>